<dbReference type="Proteomes" id="UP001187415">
    <property type="component" value="Unassembled WGS sequence"/>
</dbReference>
<gene>
    <name evidence="2" type="ORF">Q5P01_000987</name>
</gene>
<feature type="compositionally biased region" description="Low complexity" evidence="1">
    <location>
        <begin position="189"/>
        <end position="203"/>
    </location>
</feature>
<feature type="compositionally biased region" description="Basic and acidic residues" evidence="1">
    <location>
        <begin position="275"/>
        <end position="286"/>
    </location>
</feature>
<accession>A0AA88IR46</accession>
<name>A0AA88IR46_CHASR</name>
<organism evidence="2 3">
    <name type="scientific">Channa striata</name>
    <name type="common">Snakehead murrel</name>
    <name type="synonym">Ophicephalus striatus</name>
    <dbReference type="NCBI Taxonomy" id="64152"/>
    <lineage>
        <taxon>Eukaryota</taxon>
        <taxon>Metazoa</taxon>
        <taxon>Chordata</taxon>
        <taxon>Craniata</taxon>
        <taxon>Vertebrata</taxon>
        <taxon>Euteleostomi</taxon>
        <taxon>Actinopterygii</taxon>
        <taxon>Neopterygii</taxon>
        <taxon>Teleostei</taxon>
        <taxon>Neoteleostei</taxon>
        <taxon>Acanthomorphata</taxon>
        <taxon>Anabantaria</taxon>
        <taxon>Anabantiformes</taxon>
        <taxon>Channoidei</taxon>
        <taxon>Channidae</taxon>
        <taxon>Channa</taxon>
    </lineage>
</organism>
<proteinExistence type="predicted"/>
<protein>
    <submittedName>
        <fullName evidence="2">Uncharacterized protein</fullName>
    </submittedName>
</protein>
<comment type="caution">
    <text evidence="2">The sequence shown here is derived from an EMBL/GenBank/DDBJ whole genome shotgun (WGS) entry which is preliminary data.</text>
</comment>
<feature type="compositionally biased region" description="Basic and acidic residues" evidence="1">
    <location>
        <begin position="169"/>
        <end position="188"/>
    </location>
</feature>
<keyword evidence="3" id="KW-1185">Reference proteome</keyword>
<evidence type="ECO:0000256" key="1">
    <source>
        <dbReference type="SAM" id="MobiDB-lite"/>
    </source>
</evidence>
<sequence length="301" mass="32964">MSLQAVLGLHPLASSLPHGAADRRVVKYKMNGASAGISPSRHAGSRLFECLIVAGALPLGCCKARFIGDAVGLQKSLELIRDMWRRADTLHDTSRTWNPCTGRSAEARAAGSLYRGHCERASQACQGVHDYPARAAFAPITPIPTDAAEPRLRFGNSRLPLSFPMDAAEQQRRSPSRDAHGEQRKAPEQQHLPQQQQQVQLSLSPRTDSGATEYHATKTARRQKHARRLQQLYPPLTSRDTGESGVEESKSLQTRGGKSERVAPENGTSGCYDSNDERRRLTEIERPLALGLGGREMATDN</sequence>
<evidence type="ECO:0000313" key="2">
    <source>
        <dbReference type="EMBL" id="KAK2812686.1"/>
    </source>
</evidence>
<reference evidence="2" key="1">
    <citation type="submission" date="2023-07" db="EMBL/GenBank/DDBJ databases">
        <title>Chromosome-level Genome Assembly of Striped Snakehead (Channa striata).</title>
        <authorList>
            <person name="Liu H."/>
        </authorList>
    </citation>
    <scope>NUCLEOTIDE SEQUENCE</scope>
    <source>
        <strain evidence="2">Gz</strain>
        <tissue evidence="2">Muscle</tissue>
    </source>
</reference>
<evidence type="ECO:0000313" key="3">
    <source>
        <dbReference type="Proteomes" id="UP001187415"/>
    </source>
</evidence>
<dbReference type="AlphaFoldDB" id="A0AA88IR46"/>
<dbReference type="EMBL" id="JAUPFM010000121">
    <property type="protein sequence ID" value="KAK2812686.1"/>
    <property type="molecule type" value="Genomic_DNA"/>
</dbReference>
<feature type="compositionally biased region" description="Basic residues" evidence="1">
    <location>
        <begin position="218"/>
        <end position="228"/>
    </location>
</feature>
<feature type="region of interest" description="Disordered" evidence="1">
    <location>
        <begin position="156"/>
        <end position="301"/>
    </location>
</feature>